<accession>A0A058ZW26</accession>
<dbReference type="FunCoup" id="A0A058ZW26">
    <property type="interactions" value="371"/>
</dbReference>
<evidence type="ECO:0000256" key="1">
    <source>
        <dbReference type="ARBA" id="ARBA00004123"/>
    </source>
</evidence>
<feature type="domain" description="Myb-like" evidence="7">
    <location>
        <begin position="250"/>
        <end position="313"/>
    </location>
</feature>
<dbReference type="InterPro" id="IPR044822">
    <property type="entry name" value="Myb_DNA-bind_4"/>
</dbReference>
<evidence type="ECO:0000256" key="6">
    <source>
        <dbReference type="SAM" id="MobiDB-lite"/>
    </source>
</evidence>
<dbReference type="PANTHER" id="PTHR21654">
    <property type="entry name" value="FI21293P1"/>
    <property type="match status" value="1"/>
</dbReference>
<dbReference type="PANTHER" id="PTHR21654:SF7">
    <property type="entry name" value="HOMEODOMAIN-LIKE SUPERFAMILY PROTEIN"/>
    <property type="match status" value="1"/>
</dbReference>
<proteinExistence type="predicted"/>
<comment type="subcellular location">
    <subcellularLocation>
        <location evidence="1">Nucleus</location>
    </subcellularLocation>
</comment>
<organism evidence="8">
    <name type="scientific">Eucalyptus grandis</name>
    <name type="common">Flooded gum</name>
    <dbReference type="NCBI Taxonomy" id="71139"/>
    <lineage>
        <taxon>Eukaryota</taxon>
        <taxon>Viridiplantae</taxon>
        <taxon>Streptophyta</taxon>
        <taxon>Embryophyta</taxon>
        <taxon>Tracheophyta</taxon>
        <taxon>Spermatophyta</taxon>
        <taxon>Magnoliopsida</taxon>
        <taxon>eudicotyledons</taxon>
        <taxon>Gunneridae</taxon>
        <taxon>Pentapetalae</taxon>
        <taxon>rosids</taxon>
        <taxon>malvids</taxon>
        <taxon>Myrtales</taxon>
        <taxon>Myrtaceae</taxon>
        <taxon>Myrtoideae</taxon>
        <taxon>Eucalypteae</taxon>
        <taxon>Eucalyptus</taxon>
    </lineage>
</organism>
<keyword evidence="2" id="KW-0805">Transcription regulation</keyword>
<dbReference type="GO" id="GO:0003677">
    <property type="term" value="F:DNA binding"/>
    <property type="evidence" value="ECO:0007669"/>
    <property type="project" value="UniProtKB-KW"/>
</dbReference>
<dbReference type="CDD" id="cd12203">
    <property type="entry name" value="GT1"/>
    <property type="match status" value="1"/>
</dbReference>
<dbReference type="eggNOG" id="KOG4282">
    <property type="taxonomic scope" value="Eukaryota"/>
</dbReference>
<dbReference type="OrthoDB" id="691673at2759"/>
<dbReference type="InterPro" id="IPR001005">
    <property type="entry name" value="SANT/Myb"/>
</dbReference>
<dbReference type="GO" id="GO:0006355">
    <property type="term" value="P:regulation of DNA-templated transcription"/>
    <property type="evidence" value="ECO:0007669"/>
    <property type="project" value="UniProtKB-ARBA"/>
</dbReference>
<sequence length="368" mass="41081">MELLAGAAFAESVDPFPEPSAASVCHQGSSPAAEVHCRRPKLKPIRCAARSPPGTPEGGGGPRARAGDDGSEGPSGGAGVADAAEEKPGEGGGEPDSPARFWEEPWCSSSEEGDDDASAIVREPDNRKRKRSTRKDLELFMKNMVMKLIARQEQMHWELVQMLEKMERERISREEAWHRQEMEQIKRNEELRAQETSRSLALISYIEKLMGHQVPQQSKSLSIGEDEDENQGPKDVEFDPPNSAEKCDPNLKQNNERWPASEVQALIALRAALQPKLQSGFKRPIWEEISCSMSAMGYQRSTKKCREKWDNINKYFKKSIEKGKNHSANSKSCPYFHDLDVLYKAGLIDSTKALDSTSHKEECEPSTV</sequence>
<protein>
    <recommendedName>
        <fullName evidence="7">Myb-like domain-containing protein</fullName>
    </recommendedName>
</protein>
<evidence type="ECO:0000313" key="8">
    <source>
        <dbReference type="EMBL" id="KCW45983.1"/>
    </source>
</evidence>
<dbReference type="InParanoid" id="A0A058ZW26"/>
<keyword evidence="3" id="KW-0238">DNA-binding</keyword>
<dbReference type="PROSITE" id="PS50090">
    <property type="entry name" value="MYB_LIKE"/>
    <property type="match status" value="1"/>
</dbReference>
<dbReference type="Gene3D" id="1.10.10.60">
    <property type="entry name" value="Homeodomain-like"/>
    <property type="match status" value="1"/>
</dbReference>
<dbReference type="Gramene" id="KCW45983">
    <property type="protein sequence ID" value="KCW45983"/>
    <property type="gene ID" value="EUGRSUZ_L00152"/>
</dbReference>
<reference evidence="8" key="1">
    <citation type="submission" date="2013-07" db="EMBL/GenBank/DDBJ databases">
        <title>The genome of Eucalyptus grandis.</title>
        <authorList>
            <person name="Schmutz J."/>
            <person name="Hayes R."/>
            <person name="Myburg A."/>
            <person name="Tuskan G."/>
            <person name="Grattapaglia D."/>
            <person name="Rokhsar D.S."/>
        </authorList>
    </citation>
    <scope>NUCLEOTIDE SEQUENCE</scope>
    <source>
        <tissue evidence="8">Leaf extractions</tissue>
    </source>
</reference>
<dbReference type="KEGG" id="egr:104428142"/>
<feature type="region of interest" description="Disordered" evidence="6">
    <location>
        <begin position="216"/>
        <end position="254"/>
    </location>
</feature>
<evidence type="ECO:0000256" key="3">
    <source>
        <dbReference type="ARBA" id="ARBA00023125"/>
    </source>
</evidence>
<dbReference type="AlphaFoldDB" id="A0A058ZW26"/>
<keyword evidence="4" id="KW-0804">Transcription</keyword>
<dbReference type="STRING" id="71139.A0A058ZW26"/>
<feature type="region of interest" description="Disordered" evidence="6">
    <location>
        <begin position="1"/>
        <end position="132"/>
    </location>
</feature>
<dbReference type="EMBL" id="KK198766">
    <property type="protein sequence ID" value="KCW45983.1"/>
    <property type="molecule type" value="Genomic_DNA"/>
</dbReference>
<dbReference type="GO" id="GO:0005634">
    <property type="term" value="C:nucleus"/>
    <property type="evidence" value="ECO:0007669"/>
    <property type="project" value="UniProtKB-SubCell"/>
</dbReference>
<dbReference type="OMA" id="FRFMGSK"/>
<keyword evidence="5" id="KW-0539">Nucleus</keyword>
<evidence type="ECO:0000256" key="5">
    <source>
        <dbReference type="ARBA" id="ARBA00023242"/>
    </source>
</evidence>
<evidence type="ECO:0000256" key="2">
    <source>
        <dbReference type="ARBA" id="ARBA00023015"/>
    </source>
</evidence>
<gene>
    <name evidence="8" type="ORF">EUGRSUZ_L00152</name>
</gene>
<name>A0A058ZW26_EUCGR</name>
<evidence type="ECO:0000256" key="4">
    <source>
        <dbReference type="ARBA" id="ARBA00023163"/>
    </source>
</evidence>
<dbReference type="Pfam" id="PF13837">
    <property type="entry name" value="Myb_DNA-bind_4"/>
    <property type="match status" value="1"/>
</dbReference>
<evidence type="ECO:0000259" key="7">
    <source>
        <dbReference type="PROSITE" id="PS50090"/>
    </source>
</evidence>